<keyword evidence="3" id="KW-0614">Plasmid</keyword>
<reference evidence="3" key="4">
    <citation type="journal article" date="2021" name="Microb. Genom.">
        <title>A genomic epidemiological study shows that prevalence of antimicrobial resistance in Enterobacterales is associated with the livestock host, as well as antimicrobial usage.</title>
        <authorList>
            <person name="AbuOun M."/>
            <person name="Jones H."/>
            <person name="Stubberfield E."/>
            <person name="Gilson D."/>
            <person name="Shaw L.P."/>
            <person name="Hubbard A.T.M."/>
            <person name="Chau K.K."/>
            <person name="Sebra R."/>
            <person name="Peto T.E.A."/>
            <person name="Crook D.W."/>
            <person name="Read D.S."/>
            <person name="Gweon H.S."/>
            <person name="Walker A.S."/>
            <person name="Stoesser N."/>
            <person name="Smith R.P."/>
            <person name="Anjum M.F."/>
            <person name="On Behalf Of The Rehab Consortium."/>
        </authorList>
    </citation>
    <scope>NUCLEOTIDE SEQUENCE</scope>
    <source>
        <strain evidence="4">RHBSTW-00370</strain>
        <strain evidence="3">RHBSTW-00398</strain>
    </source>
</reference>
<evidence type="ECO:0000313" key="2">
    <source>
        <dbReference type="EMBL" id="HAT3900852.1"/>
    </source>
</evidence>
<feature type="signal peptide" evidence="1">
    <location>
        <begin position="1"/>
        <end position="23"/>
    </location>
</feature>
<dbReference type="EMBL" id="CP055540">
    <property type="protein sequence ID" value="QLO16928.1"/>
    <property type="molecule type" value="Genomic_DNA"/>
</dbReference>
<name>A0A2X3KWN5_CITFR</name>
<dbReference type="EMBL" id="DACSXJ010000077">
    <property type="protein sequence ID" value="HAT3900852.1"/>
    <property type="molecule type" value="Genomic_DNA"/>
</dbReference>
<evidence type="ECO:0000313" key="3">
    <source>
        <dbReference type="EMBL" id="QLO16928.1"/>
    </source>
</evidence>
<evidence type="ECO:0000313" key="4">
    <source>
        <dbReference type="EMBL" id="QLV33513.1"/>
    </source>
</evidence>
<organism evidence="2">
    <name type="scientific">Citrobacter freundii</name>
    <dbReference type="NCBI Taxonomy" id="546"/>
    <lineage>
        <taxon>Bacteria</taxon>
        <taxon>Pseudomonadati</taxon>
        <taxon>Pseudomonadota</taxon>
        <taxon>Gammaproteobacteria</taxon>
        <taxon>Enterobacterales</taxon>
        <taxon>Enterobacteriaceae</taxon>
        <taxon>Citrobacter</taxon>
        <taxon>Citrobacter freundii complex</taxon>
    </lineage>
</organism>
<geneLocation type="plasmid" evidence="4">
    <name>pRHBSTW-00370_3</name>
</geneLocation>
<reference evidence="5 6" key="2">
    <citation type="submission" date="2020-06" db="EMBL/GenBank/DDBJ databases">
        <title>REHAB project genomes.</title>
        <authorList>
            <person name="Shaw L.P."/>
        </authorList>
    </citation>
    <scope>NUCLEOTIDE SEQUENCE [LARGE SCALE GENOMIC DNA]</scope>
    <source>
        <strain evidence="6">RHBSTW-00370</strain>
        <strain evidence="5">RHBSTW-00398</strain>
        <plasmid evidence="6">prhbstw-00370_3</plasmid>
        <plasmid evidence="5">unnamed</plasmid>
    </source>
</reference>
<reference evidence="2" key="1">
    <citation type="journal article" date="2018" name="Genome Biol.">
        <title>SKESA: strategic k-mer extension for scrupulous assemblies.</title>
        <authorList>
            <person name="Souvorov A."/>
            <person name="Agarwala R."/>
            <person name="Lipman D.J."/>
        </authorList>
    </citation>
    <scope>NUCLEOTIDE SEQUENCE</scope>
    <source>
        <strain evidence="2">O50</strain>
    </source>
</reference>
<evidence type="ECO:0000313" key="5">
    <source>
        <dbReference type="Proteomes" id="UP000510650"/>
    </source>
</evidence>
<protein>
    <recommendedName>
        <fullName evidence="7">DUF1496 domain-containing protein</fullName>
    </recommendedName>
</protein>
<accession>A0A2X3KWN5</accession>
<dbReference type="AlphaFoldDB" id="A0A2X3KWN5"/>
<gene>
    <name evidence="4" type="ORF">HV178_26475</name>
    <name evidence="3" type="ORF">HV183_26430</name>
    <name evidence="2" type="ORF">I9Y29_005359</name>
</gene>
<evidence type="ECO:0000313" key="6">
    <source>
        <dbReference type="Proteomes" id="UP000512222"/>
    </source>
</evidence>
<evidence type="ECO:0000256" key="1">
    <source>
        <dbReference type="SAM" id="SignalP"/>
    </source>
</evidence>
<proteinExistence type="predicted"/>
<dbReference type="Proteomes" id="UP000855471">
    <property type="component" value="Unassembled WGS sequence"/>
</dbReference>
<feature type="chain" id="PRO_5042354072" description="DUF1496 domain-containing protein" evidence="1">
    <location>
        <begin position="24"/>
        <end position="116"/>
    </location>
</feature>
<dbReference type="Proteomes" id="UP000510650">
    <property type="component" value="Plasmid unnamed"/>
</dbReference>
<geneLocation type="plasmid" evidence="3 5">
    <name>unnamed</name>
</geneLocation>
<reference evidence="2" key="3">
    <citation type="submission" date="2020-09" db="EMBL/GenBank/DDBJ databases">
        <authorList>
            <consortium name="NCBI Pathogen Detection Project"/>
        </authorList>
    </citation>
    <scope>NUCLEOTIDE SEQUENCE</scope>
    <source>
        <strain evidence="2">O50</strain>
    </source>
</reference>
<geneLocation type="plasmid" evidence="6">
    <name>prhbstw-00370_3</name>
</geneLocation>
<sequence>MKNKKIILSAAVALLMSGGLAFAGFDSTPKTQYVGPPFGSTLQPDYLSQQGEQVTTNVLLRQILAEVIRSNNLKEDRRCSDGEKQYSPGYVITVDRKTLRCDSGNGYPEWVAEGKS</sequence>
<dbReference type="RefSeq" id="WP_071687465.1">
    <property type="nucleotide sequence ID" value="NZ_BPFK01000056.1"/>
</dbReference>
<dbReference type="EMBL" id="CP056575">
    <property type="protein sequence ID" value="QLV33513.1"/>
    <property type="molecule type" value="Genomic_DNA"/>
</dbReference>
<evidence type="ECO:0008006" key="7">
    <source>
        <dbReference type="Google" id="ProtNLM"/>
    </source>
</evidence>
<keyword evidence="1" id="KW-0732">Signal</keyword>
<dbReference type="Proteomes" id="UP000512222">
    <property type="component" value="Plasmid pRHBSTW-00370_3"/>
</dbReference>